<accession>A0A2W7PVH1</accession>
<dbReference type="OrthoDB" id="9810154at2"/>
<name>A0A2W7PVH1_9RHOB</name>
<reference evidence="1 2" key="1">
    <citation type="submission" date="2018-06" db="EMBL/GenBank/DDBJ databases">
        <title>Genomic Encyclopedia of Archaeal and Bacterial Type Strains, Phase II (KMG-II): from individual species to whole genera.</title>
        <authorList>
            <person name="Goeker M."/>
        </authorList>
    </citation>
    <scope>NUCLEOTIDE SEQUENCE [LARGE SCALE GENOMIC DNA]</scope>
    <source>
        <strain evidence="1 2">DSM 13087</strain>
    </source>
</reference>
<dbReference type="AlphaFoldDB" id="A0A2W7PVH1"/>
<proteinExistence type="predicted"/>
<dbReference type="PANTHER" id="PTHR47623:SF1">
    <property type="entry name" value="OS09G0287300 PROTEIN"/>
    <property type="match status" value="1"/>
</dbReference>
<dbReference type="InterPro" id="IPR029033">
    <property type="entry name" value="His_PPase_superfam"/>
</dbReference>
<dbReference type="SUPFAM" id="SSF53254">
    <property type="entry name" value="Phosphoglycerate mutase-like"/>
    <property type="match status" value="1"/>
</dbReference>
<gene>
    <name evidence="1" type="ORF">LY56_02660</name>
</gene>
<dbReference type="PANTHER" id="PTHR47623">
    <property type="entry name" value="OS09G0287300 PROTEIN"/>
    <property type="match status" value="1"/>
</dbReference>
<dbReference type="CDD" id="cd07067">
    <property type="entry name" value="HP_PGM_like"/>
    <property type="match status" value="1"/>
</dbReference>
<dbReference type="Pfam" id="PF00300">
    <property type="entry name" value="His_Phos_1"/>
    <property type="match status" value="1"/>
</dbReference>
<dbReference type="Gene3D" id="3.40.50.1240">
    <property type="entry name" value="Phosphoglycerate mutase-like"/>
    <property type="match status" value="1"/>
</dbReference>
<dbReference type="InterPro" id="IPR013078">
    <property type="entry name" value="His_Pase_superF_clade-1"/>
</dbReference>
<dbReference type="RefSeq" id="WP_071469549.1">
    <property type="nucleotide sequence ID" value="NZ_MEHT01000015.1"/>
</dbReference>
<dbReference type="STRING" id="121821.GCA_001870675_00711"/>
<protein>
    <submittedName>
        <fullName evidence="1">Phosphohistidine phosphatase</fullName>
    </submittedName>
</protein>
<evidence type="ECO:0000313" key="2">
    <source>
        <dbReference type="Proteomes" id="UP000249364"/>
    </source>
</evidence>
<keyword evidence="2" id="KW-1185">Reference proteome</keyword>
<dbReference type="Proteomes" id="UP000249364">
    <property type="component" value="Unassembled WGS sequence"/>
</dbReference>
<dbReference type="EMBL" id="QKZQ01000013">
    <property type="protein sequence ID" value="PZX39493.1"/>
    <property type="molecule type" value="Genomic_DNA"/>
</dbReference>
<evidence type="ECO:0000313" key="1">
    <source>
        <dbReference type="EMBL" id="PZX39493.1"/>
    </source>
</evidence>
<comment type="caution">
    <text evidence="1">The sequence shown here is derived from an EMBL/GenBank/DDBJ whole genome shotgun (WGS) entry which is preliminary data.</text>
</comment>
<sequence>MTLRLILTRHAKSDWDNPLETDHQRRLNPRGTRAAPLIGRWMADKGYLPQDALVSDATRTRETFALLSTQLPQMPVRFEPALYHACPDVMLRALRTAKAPTVLMIGHNPGIAALAAMLLRQRVTHPAFNQYPTCATLVAEFDAENWAAVDYDTGTALDFVVPRELE</sequence>
<organism evidence="1 2">
    <name type="scientific">Roseinatronobacter thiooxidans</name>
    <dbReference type="NCBI Taxonomy" id="121821"/>
    <lineage>
        <taxon>Bacteria</taxon>
        <taxon>Pseudomonadati</taxon>
        <taxon>Pseudomonadota</taxon>
        <taxon>Alphaproteobacteria</taxon>
        <taxon>Rhodobacterales</taxon>
        <taxon>Paracoccaceae</taxon>
        <taxon>Roseinatronobacter</taxon>
    </lineage>
</organism>